<keyword evidence="5" id="KW-0676">Redox-active center</keyword>
<protein>
    <recommendedName>
        <fullName evidence="6">Thioredoxin</fullName>
    </recommendedName>
</protein>
<comment type="caution">
    <text evidence="8">The sequence shown here is derived from an EMBL/GenBank/DDBJ whole genome shotgun (WGS) entry which is preliminary data.</text>
</comment>
<dbReference type="InterPro" id="IPR013766">
    <property type="entry name" value="Thioredoxin_domain"/>
</dbReference>
<evidence type="ECO:0000313" key="8">
    <source>
        <dbReference type="EMBL" id="PPL14213.1"/>
    </source>
</evidence>
<comment type="similarity">
    <text evidence="1">Belongs to the thioredoxin family.</text>
</comment>
<sequence>MPAAPTSAPHHRPLSPKENAMTARAVTEATFEAEVLNNEKTVLVDFWAEWCGPCRAVSPILDQIATEHSEKLDIVKVNVDENPQLAMKYQITSIPAMKVYQGGEVVKTVIGAKPKPALEADLAAYLA</sequence>
<accession>A0ABX5ASD2</accession>
<evidence type="ECO:0000256" key="5">
    <source>
        <dbReference type="ARBA" id="ARBA00023284"/>
    </source>
</evidence>
<dbReference type="PROSITE" id="PS51352">
    <property type="entry name" value="THIOREDOXIN_2"/>
    <property type="match status" value="1"/>
</dbReference>
<keyword evidence="4" id="KW-1015">Disulfide bond</keyword>
<evidence type="ECO:0000256" key="2">
    <source>
        <dbReference type="ARBA" id="ARBA00022448"/>
    </source>
</evidence>
<dbReference type="CDD" id="cd02947">
    <property type="entry name" value="TRX_family"/>
    <property type="match status" value="1"/>
</dbReference>
<dbReference type="Gene3D" id="3.40.30.10">
    <property type="entry name" value="Glutaredoxin"/>
    <property type="match status" value="1"/>
</dbReference>
<dbReference type="EMBL" id="MPZN01000107">
    <property type="protein sequence ID" value="PPL14213.1"/>
    <property type="molecule type" value="Genomic_DNA"/>
</dbReference>
<dbReference type="SUPFAM" id="SSF52833">
    <property type="entry name" value="Thioredoxin-like"/>
    <property type="match status" value="1"/>
</dbReference>
<keyword evidence="2" id="KW-0813">Transport</keyword>
<dbReference type="Proteomes" id="UP000237755">
    <property type="component" value="Unassembled WGS sequence"/>
</dbReference>
<feature type="domain" description="Thioredoxin" evidence="7">
    <location>
        <begin position="14"/>
        <end position="127"/>
    </location>
</feature>
<name>A0ABX5ASD2_9MICO</name>
<dbReference type="PRINTS" id="PR00421">
    <property type="entry name" value="THIOREDOXIN"/>
</dbReference>
<evidence type="ECO:0000313" key="9">
    <source>
        <dbReference type="Proteomes" id="UP000237755"/>
    </source>
</evidence>
<dbReference type="Pfam" id="PF00085">
    <property type="entry name" value="Thioredoxin"/>
    <property type="match status" value="1"/>
</dbReference>
<gene>
    <name evidence="8" type="ORF">GY24_16875</name>
</gene>
<keyword evidence="3" id="KW-0249">Electron transport</keyword>
<dbReference type="InterPro" id="IPR017937">
    <property type="entry name" value="Thioredoxin_CS"/>
</dbReference>
<evidence type="ECO:0000259" key="7">
    <source>
        <dbReference type="PROSITE" id="PS51352"/>
    </source>
</evidence>
<evidence type="ECO:0000256" key="3">
    <source>
        <dbReference type="ARBA" id="ARBA00022982"/>
    </source>
</evidence>
<dbReference type="PANTHER" id="PTHR45663">
    <property type="entry name" value="GEO12009P1"/>
    <property type="match status" value="1"/>
</dbReference>
<dbReference type="InterPro" id="IPR036249">
    <property type="entry name" value="Thioredoxin-like_sf"/>
</dbReference>
<dbReference type="PROSITE" id="PS00194">
    <property type="entry name" value="THIOREDOXIN_1"/>
    <property type="match status" value="1"/>
</dbReference>
<evidence type="ECO:0000256" key="6">
    <source>
        <dbReference type="NCBIfam" id="TIGR01068"/>
    </source>
</evidence>
<dbReference type="InterPro" id="IPR005746">
    <property type="entry name" value="Thioredoxin"/>
</dbReference>
<reference evidence="8 9" key="1">
    <citation type="journal article" date="2008" name="Int. J. Syst. Evol. Microbiol.">
        <title>Leifsonia pindariensis sp. nov., isolated from the Pindari glacier of the Indian Himalayas, and emended description of the genus Leifsonia.</title>
        <authorList>
            <person name="Reddy G.S."/>
            <person name="Prabagaran S.R."/>
            <person name="Shivaji S."/>
        </authorList>
    </citation>
    <scope>NUCLEOTIDE SEQUENCE [LARGE SCALE GENOMIC DNA]</scope>
    <source>
        <strain evidence="8 9">PON 10</strain>
    </source>
</reference>
<evidence type="ECO:0000256" key="1">
    <source>
        <dbReference type="ARBA" id="ARBA00008987"/>
    </source>
</evidence>
<dbReference type="NCBIfam" id="TIGR01068">
    <property type="entry name" value="thioredoxin"/>
    <property type="match status" value="1"/>
</dbReference>
<evidence type="ECO:0000256" key="4">
    <source>
        <dbReference type="ARBA" id="ARBA00023157"/>
    </source>
</evidence>
<keyword evidence="9" id="KW-1185">Reference proteome</keyword>
<organism evidence="8 9">
    <name type="scientific">Microterricola pindariensis</name>
    <dbReference type="NCBI Taxonomy" id="478010"/>
    <lineage>
        <taxon>Bacteria</taxon>
        <taxon>Bacillati</taxon>
        <taxon>Actinomycetota</taxon>
        <taxon>Actinomycetes</taxon>
        <taxon>Micrococcales</taxon>
        <taxon>Microbacteriaceae</taxon>
        <taxon>Microterricola</taxon>
    </lineage>
</organism>
<dbReference type="PANTHER" id="PTHR45663:SF11">
    <property type="entry name" value="GEO12009P1"/>
    <property type="match status" value="1"/>
</dbReference>
<proteinExistence type="inferred from homology"/>